<evidence type="ECO:0000259" key="3">
    <source>
        <dbReference type="Pfam" id="PF25954"/>
    </source>
</evidence>
<dbReference type="InterPro" id="IPR006143">
    <property type="entry name" value="RND_pump_MFP"/>
</dbReference>
<gene>
    <name evidence="5" type="ORF">LMG32879_002116</name>
</gene>
<dbReference type="Gene3D" id="1.10.287.470">
    <property type="entry name" value="Helix hairpin bin"/>
    <property type="match status" value="1"/>
</dbReference>
<dbReference type="GO" id="GO:0030313">
    <property type="term" value="C:cell envelope"/>
    <property type="evidence" value="ECO:0007669"/>
    <property type="project" value="TreeGrafter"/>
</dbReference>
<reference evidence="5" key="1">
    <citation type="submission" date="2023-03" db="EMBL/GenBank/DDBJ databases">
        <authorList>
            <person name="Cleenwerck I."/>
        </authorList>
    </citation>
    <scope>NUCLEOTIDE SEQUENCE</scope>
    <source>
        <strain evidence="5">LMG 32879</strain>
    </source>
</reference>
<dbReference type="GO" id="GO:0015679">
    <property type="term" value="P:plasma membrane copper ion transport"/>
    <property type="evidence" value="ECO:0007669"/>
    <property type="project" value="TreeGrafter"/>
</dbReference>
<keyword evidence="6" id="KW-1185">Reference proteome</keyword>
<accession>A0AA35Y4M8</accession>
<dbReference type="GO" id="GO:0022857">
    <property type="term" value="F:transmembrane transporter activity"/>
    <property type="evidence" value="ECO:0007669"/>
    <property type="project" value="InterPro"/>
</dbReference>
<comment type="similarity">
    <text evidence="1">Belongs to the membrane fusion protein (MFP) (TC 8.A.1) family.</text>
</comment>
<dbReference type="InterPro" id="IPR058649">
    <property type="entry name" value="CzcB_C"/>
</dbReference>
<evidence type="ECO:0000256" key="1">
    <source>
        <dbReference type="ARBA" id="ARBA00009477"/>
    </source>
</evidence>
<dbReference type="RefSeq" id="WP_289843293.1">
    <property type="nucleotide sequence ID" value="NZ_CATKSH010000012.1"/>
</dbReference>
<dbReference type="InterPro" id="IPR058792">
    <property type="entry name" value="Beta-barrel_RND_2"/>
</dbReference>
<proteinExistence type="inferred from homology"/>
<evidence type="ECO:0000313" key="6">
    <source>
        <dbReference type="Proteomes" id="UP001176960"/>
    </source>
</evidence>
<feature type="domain" description="CzcB-like C-terminal circularly permuted SH3-like" evidence="4">
    <location>
        <begin position="325"/>
        <end position="386"/>
    </location>
</feature>
<evidence type="ECO:0000256" key="2">
    <source>
        <dbReference type="ARBA" id="ARBA00022448"/>
    </source>
</evidence>
<comment type="caution">
    <text evidence="5">The sequence shown here is derived from an EMBL/GenBank/DDBJ whole genome shotgun (WGS) entry which is preliminary data.</text>
</comment>
<dbReference type="SUPFAM" id="SSF111369">
    <property type="entry name" value="HlyD-like secretion proteins"/>
    <property type="match status" value="1"/>
</dbReference>
<evidence type="ECO:0000259" key="4">
    <source>
        <dbReference type="Pfam" id="PF25975"/>
    </source>
</evidence>
<organism evidence="5 6">
    <name type="scientific">Brytella acorum</name>
    <dbReference type="NCBI Taxonomy" id="2959299"/>
    <lineage>
        <taxon>Bacteria</taxon>
        <taxon>Pseudomonadati</taxon>
        <taxon>Pseudomonadota</taxon>
        <taxon>Alphaproteobacteria</taxon>
        <taxon>Acetobacterales</taxon>
        <taxon>Acetobacteraceae</taxon>
        <taxon>Brytella</taxon>
    </lineage>
</organism>
<dbReference type="EMBL" id="CATKSH010000012">
    <property type="protein sequence ID" value="CAI9121269.1"/>
    <property type="molecule type" value="Genomic_DNA"/>
</dbReference>
<dbReference type="GO" id="GO:0060003">
    <property type="term" value="P:copper ion export"/>
    <property type="evidence" value="ECO:0007669"/>
    <property type="project" value="TreeGrafter"/>
</dbReference>
<dbReference type="AlphaFoldDB" id="A0AA35Y4M8"/>
<dbReference type="GO" id="GO:0016020">
    <property type="term" value="C:membrane"/>
    <property type="evidence" value="ECO:0007669"/>
    <property type="project" value="InterPro"/>
</dbReference>
<dbReference type="Gene3D" id="2.40.50.100">
    <property type="match status" value="1"/>
</dbReference>
<dbReference type="PANTHER" id="PTHR30097:SF4">
    <property type="entry name" value="SLR6042 PROTEIN"/>
    <property type="match status" value="1"/>
</dbReference>
<protein>
    <submittedName>
        <fullName evidence="5">Efflux RND transporter periplasmic adaptor subunit</fullName>
    </submittedName>
</protein>
<dbReference type="Proteomes" id="UP001176960">
    <property type="component" value="Unassembled WGS sequence"/>
</dbReference>
<evidence type="ECO:0000313" key="5">
    <source>
        <dbReference type="EMBL" id="CAI9121269.1"/>
    </source>
</evidence>
<dbReference type="Gene3D" id="2.40.420.20">
    <property type="match status" value="1"/>
</dbReference>
<dbReference type="NCBIfam" id="TIGR01730">
    <property type="entry name" value="RND_mfp"/>
    <property type="match status" value="1"/>
</dbReference>
<feature type="domain" description="CusB-like beta-barrel" evidence="3">
    <location>
        <begin position="241"/>
        <end position="316"/>
    </location>
</feature>
<sequence length="398" mass="42003">MTSSPVFVKIWKCFPCVAIVFRLVEGSARAAENVPIVVMGEAAQKNSALIISIAKSGTLVKNLDAMGSVLAEAGHVVRIHPAGAGKVLNIAVVPGRHVRKGESLLAYQDHSLHLVRLEMTRAQAALTTALAARQNAASAYDRGRELEGMTVAAGETRRRLAVFQAAKDNVIARQADVDTLRHQLEEEYNSVTESDRAQTSPLDETSSIIAPTAAEVQSVFVGVADHISPATELMGLTVISSVWIVSVILPQDAARVVQGGEQTTELVSDTGTTLLGSKITSIGDMADPATGLVRVISTAPNPDGSLHPGMFVNTHLPTRDKTMGVIVPENAVTEINGASIVFVPAGPNRFRPREVHVGATGNQQKVIISGISPGERIVTHGVFALKAVMLVSDMNEGG</sequence>
<dbReference type="InterPro" id="IPR051909">
    <property type="entry name" value="MFP_Cation_Efflux"/>
</dbReference>
<keyword evidence="2" id="KW-0813">Transport</keyword>
<dbReference type="Gene3D" id="2.40.30.170">
    <property type="match status" value="1"/>
</dbReference>
<dbReference type="Pfam" id="PF25975">
    <property type="entry name" value="CzcB_C"/>
    <property type="match status" value="1"/>
</dbReference>
<dbReference type="PANTHER" id="PTHR30097">
    <property type="entry name" value="CATION EFFLUX SYSTEM PROTEIN CUSB"/>
    <property type="match status" value="1"/>
</dbReference>
<name>A0AA35Y4M8_9PROT</name>
<dbReference type="Pfam" id="PF25954">
    <property type="entry name" value="Beta-barrel_RND_2"/>
    <property type="match status" value="1"/>
</dbReference>